<evidence type="ECO:0000313" key="2">
    <source>
        <dbReference type="EMBL" id="GGC14093.1"/>
    </source>
</evidence>
<feature type="region of interest" description="Disordered" evidence="1">
    <location>
        <begin position="1"/>
        <end position="22"/>
    </location>
</feature>
<protein>
    <submittedName>
        <fullName evidence="2">N-formylglutamate amidohydrolase</fullName>
    </submittedName>
</protein>
<comment type="caution">
    <text evidence="2">The sequence shown here is derived from an EMBL/GenBank/DDBJ whole genome shotgun (WGS) entry which is preliminary data.</text>
</comment>
<sequence>MDGCSGESDSQKRSGGRIPGTAARPAFTVSLTEPSAIPVLIAVPHAGRTYPQALLRGLRHPESVALRLEDRYVDRLAVQVAAATGAGLLVAHAPRAMIDLNRAPDDVDWEMFDRASRPGHAGTSPSRRVLSGLGLVPRRLPGLGELWRGGHRGQDLAARIEGVHVPYHDALGRSLEALRDRWGAALLLDLHSMPPLPSRFGAASAQFVVGDRFGVTCHGGVIAAAFAHFAECACAAAHNRPYAGGYALERHASPRAGIHAMQLEVDRSCYLDSDLVEPGPGMDATVEVLVSLVRRMGAVVADMGQDADRRGWPLAAE</sequence>
<reference evidence="2" key="2">
    <citation type="submission" date="2020-09" db="EMBL/GenBank/DDBJ databases">
        <authorList>
            <person name="Sun Q."/>
            <person name="Zhou Y."/>
        </authorList>
    </citation>
    <scope>NUCLEOTIDE SEQUENCE</scope>
    <source>
        <strain evidence="2">CGMCC 1.15095</strain>
    </source>
</reference>
<dbReference type="RefSeq" id="WP_188772959.1">
    <property type="nucleotide sequence ID" value="NZ_BMHK01000041.1"/>
</dbReference>
<dbReference type="Proteomes" id="UP000608154">
    <property type="component" value="Unassembled WGS sequence"/>
</dbReference>
<dbReference type="Gene3D" id="3.40.630.40">
    <property type="entry name" value="Zn-dependent exopeptidases"/>
    <property type="match status" value="1"/>
</dbReference>
<dbReference type="InterPro" id="IPR007709">
    <property type="entry name" value="N-FG_amidohydro"/>
</dbReference>
<gene>
    <name evidence="2" type="ORF">GCM10011494_36120</name>
</gene>
<dbReference type="Pfam" id="PF05013">
    <property type="entry name" value="FGase"/>
    <property type="match status" value="1"/>
</dbReference>
<organism evidence="2 3">
    <name type="scientific">Novosphingobium endophyticum</name>
    <dbReference type="NCBI Taxonomy" id="1955250"/>
    <lineage>
        <taxon>Bacteria</taxon>
        <taxon>Pseudomonadati</taxon>
        <taxon>Pseudomonadota</taxon>
        <taxon>Alphaproteobacteria</taxon>
        <taxon>Sphingomonadales</taxon>
        <taxon>Sphingomonadaceae</taxon>
        <taxon>Novosphingobium</taxon>
    </lineage>
</organism>
<name>A0A916X624_9SPHN</name>
<evidence type="ECO:0000256" key="1">
    <source>
        <dbReference type="SAM" id="MobiDB-lite"/>
    </source>
</evidence>
<reference evidence="2" key="1">
    <citation type="journal article" date="2014" name="Int. J. Syst. Evol. Microbiol.">
        <title>Complete genome sequence of Corynebacterium casei LMG S-19264T (=DSM 44701T), isolated from a smear-ripened cheese.</title>
        <authorList>
            <consortium name="US DOE Joint Genome Institute (JGI-PGF)"/>
            <person name="Walter F."/>
            <person name="Albersmeier A."/>
            <person name="Kalinowski J."/>
            <person name="Ruckert C."/>
        </authorList>
    </citation>
    <scope>NUCLEOTIDE SEQUENCE</scope>
    <source>
        <strain evidence="2">CGMCC 1.15095</strain>
    </source>
</reference>
<accession>A0A916X624</accession>
<dbReference type="EMBL" id="BMHK01000041">
    <property type="protein sequence ID" value="GGC14093.1"/>
    <property type="molecule type" value="Genomic_DNA"/>
</dbReference>
<dbReference type="SUPFAM" id="SSF53187">
    <property type="entry name" value="Zn-dependent exopeptidases"/>
    <property type="match status" value="1"/>
</dbReference>
<dbReference type="AlphaFoldDB" id="A0A916X624"/>
<proteinExistence type="predicted"/>
<evidence type="ECO:0000313" key="3">
    <source>
        <dbReference type="Proteomes" id="UP000608154"/>
    </source>
</evidence>
<keyword evidence="3" id="KW-1185">Reference proteome</keyword>